<reference evidence="1 2" key="1">
    <citation type="submission" date="2023-05" db="EMBL/GenBank/DDBJ databases">
        <title>Actinoplanes sp. NEAU-A12 genome sequencing.</title>
        <authorList>
            <person name="Wang Z.-S."/>
        </authorList>
    </citation>
    <scope>NUCLEOTIDE SEQUENCE [LARGE SCALE GENOMIC DNA]</scope>
    <source>
        <strain evidence="1 2">NEAU-A12</strain>
    </source>
</reference>
<dbReference type="Pfam" id="PF19875">
    <property type="entry name" value="DUF6348"/>
    <property type="match status" value="1"/>
</dbReference>
<dbReference type="Proteomes" id="UP001241758">
    <property type="component" value="Unassembled WGS sequence"/>
</dbReference>
<dbReference type="InterPro" id="IPR045929">
    <property type="entry name" value="DUF6348"/>
</dbReference>
<keyword evidence="2" id="KW-1185">Reference proteome</keyword>
<dbReference type="RefSeq" id="WP_282766234.1">
    <property type="nucleotide sequence ID" value="NZ_JASCTH010000037.1"/>
</dbReference>
<dbReference type="EMBL" id="JASCTH010000037">
    <property type="protein sequence ID" value="MDI6104811.1"/>
    <property type="molecule type" value="Genomic_DNA"/>
</dbReference>
<comment type="caution">
    <text evidence="1">The sequence shown here is derived from an EMBL/GenBank/DDBJ whole genome shotgun (WGS) entry which is preliminary data.</text>
</comment>
<protein>
    <submittedName>
        <fullName evidence="1">DUF6348 family protein</fullName>
    </submittedName>
</protein>
<evidence type="ECO:0000313" key="1">
    <source>
        <dbReference type="EMBL" id="MDI6104811.1"/>
    </source>
</evidence>
<name>A0ABT6WYX8_9ACTN</name>
<evidence type="ECO:0000313" key="2">
    <source>
        <dbReference type="Proteomes" id="UP001241758"/>
    </source>
</evidence>
<accession>A0ABT6WYX8</accession>
<sequence length="228" mass="24528">MIDPLPSPLSAERVLEIAAPMLAEVGGTWRLADGPMLRSGSLGVRVLPADSDDYRHLDLEILLNADRLDVPTIVDCTVGIATDPVEAARQAIQAWIDTCLVTVLEMVQQQGRLAGHFRSGEQGGFSGWHAIVGSVTGWSVDGSQDKQQWFAEAMPWSTLAPVITAGLDRPHLNGIRMLVGQGGDFTECEVRINGQKHEPSAAALAALDWPRTSQFGLARVFVLLVGPD</sequence>
<proteinExistence type="predicted"/>
<gene>
    <name evidence="1" type="ORF">QLQ12_40105</name>
</gene>
<organism evidence="1 2">
    <name type="scientific">Actinoplanes sandaracinus</name>
    <dbReference type="NCBI Taxonomy" id="3045177"/>
    <lineage>
        <taxon>Bacteria</taxon>
        <taxon>Bacillati</taxon>
        <taxon>Actinomycetota</taxon>
        <taxon>Actinomycetes</taxon>
        <taxon>Micromonosporales</taxon>
        <taxon>Micromonosporaceae</taxon>
        <taxon>Actinoplanes</taxon>
    </lineage>
</organism>